<dbReference type="PANTHER" id="PTHR37928:SF2">
    <property type="entry name" value="GPI ANCHORED CFEM DOMAIN PROTEIN (AFU_ORTHOLOGUE AFUA_6G10580)"/>
    <property type="match status" value="1"/>
</dbReference>
<feature type="compositionally biased region" description="Polar residues" evidence="14">
    <location>
        <begin position="96"/>
        <end position="109"/>
    </location>
</feature>
<dbReference type="GO" id="GO:0005886">
    <property type="term" value="C:plasma membrane"/>
    <property type="evidence" value="ECO:0007669"/>
    <property type="project" value="UniProtKB-SubCell"/>
</dbReference>
<evidence type="ECO:0000256" key="14">
    <source>
        <dbReference type="SAM" id="MobiDB-lite"/>
    </source>
</evidence>
<evidence type="ECO:0000256" key="1">
    <source>
        <dbReference type="ARBA" id="ARBA00004609"/>
    </source>
</evidence>
<dbReference type="EMBL" id="LUEZ02000113">
    <property type="protein sequence ID" value="RDB17231.1"/>
    <property type="molecule type" value="Genomic_DNA"/>
</dbReference>
<dbReference type="STRING" id="39966.A0A369J5B2"/>
<evidence type="ECO:0000256" key="9">
    <source>
        <dbReference type="ARBA" id="ARBA00023004"/>
    </source>
</evidence>
<evidence type="ECO:0000313" key="18">
    <source>
        <dbReference type="Proteomes" id="UP000076154"/>
    </source>
</evidence>
<keyword evidence="4" id="KW-1003">Cell membrane</keyword>
<comment type="caution">
    <text evidence="17">The sequence shown here is derived from an EMBL/GenBank/DDBJ whole genome shotgun (WGS) entry which is preliminary data.</text>
</comment>
<keyword evidence="18" id="KW-1185">Reference proteome</keyword>
<evidence type="ECO:0000256" key="6">
    <source>
        <dbReference type="ARBA" id="ARBA00022617"/>
    </source>
</evidence>
<keyword evidence="6" id="KW-0349">Heme</keyword>
<keyword evidence="11" id="KW-1015">Disulfide bond</keyword>
<dbReference type="GO" id="GO:0005576">
    <property type="term" value="C:extracellular region"/>
    <property type="evidence" value="ECO:0007669"/>
    <property type="project" value="UniProtKB-SubCell"/>
</dbReference>
<protein>
    <recommendedName>
        <fullName evidence="16">CFEM domain-containing protein</fullName>
    </recommendedName>
</protein>
<reference evidence="17" key="1">
    <citation type="submission" date="2018-04" db="EMBL/GenBank/DDBJ databases">
        <title>Whole genome sequencing of Hypsizygus marmoreus.</title>
        <authorList>
            <person name="Choi I.-G."/>
            <person name="Min B."/>
            <person name="Kim J.-G."/>
            <person name="Kim S."/>
            <person name="Oh Y.-L."/>
            <person name="Kong W.-S."/>
            <person name="Park H."/>
            <person name="Jeong J."/>
            <person name="Song E.-S."/>
        </authorList>
    </citation>
    <scope>NUCLEOTIDE SEQUENCE [LARGE SCALE GENOMIC DNA]</scope>
    <source>
        <strain evidence="17">51987-8</strain>
    </source>
</reference>
<comment type="similarity">
    <text evidence="3">Belongs to the RBT5 family.</text>
</comment>
<keyword evidence="13" id="KW-0449">Lipoprotein</keyword>
<dbReference type="InterPro" id="IPR051735">
    <property type="entry name" value="CFEM_domain"/>
</dbReference>
<dbReference type="PANTHER" id="PTHR37928">
    <property type="entry name" value="CFEM DOMAIN PROTEIN (AFU_ORTHOLOGUE AFUA_6G14090)"/>
    <property type="match status" value="1"/>
</dbReference>
<evidence type="ECO:0000256" key="11">
    <source>
        <dbReference type="ARBA" id="ARBA00023157"/>
    </source>
</evidence>
<proteinExistence type="inferred from homology"/>
<evidence type="ECO:0000256" key="13">
    <source>
        <dbReference type="ARBA" id="ARBA00023288"/>
    </source>
</evidence>
<dbReference type="PROSITE" id="PS52012">
    <property type="entry name" value="CFEM"/>
    <property type="match status" value="1"/>
</dbReference>
<dbReference type="OrthoDB" id="3065412at2759"/>
<feature type="compositionally biased region" description="Low complexity" evidence="14">
    <location>
        <begin position="110"/>
        <end position="142"/>
    </location>
</feature>
<evidence type="ECO:0000313" key="17">
    <source>
        <dbReference type="EMBL" id="RDB17231.1"/>
    </source>
</evidence>
<dbReference type="AlphaFoldDB" id="A0A369J5B2"/>
<dbReference type="InterPro" id="IPR008427">
    <property type="entry name" value="Extracellular_membr_CFEM_dom"/>
</dbReference>
<evidence type="ECO:0000256" key="2">
    <source>
        <dbReference type="ARBA" id="ARBA00004613"/>
    </source>
</evidence>
<feature type="domain" description="CFEM" evidence="16">
    <location>
        <begin position="1"/>
        <end position="112"/>
    </location>
</feature>
<dbReference type="Pfam" id="PF05730">
    <property type="entry name" value="CFEM"/>
    <property type="match status" value="1"/>
</dbReference>
<evidence type="ECO:0000256" key="7">
    <source>
        <dbReference type="ARBA" id="ARBA00022723"/>
    </source>
</evidence>
<comment type="subcellular location">
    <subcellularLocation>
        <location evidence="1">Cell membrane</location>
        <topology evidence="1">Lipid-anchor</topology>
        <topology evidence="1">GPI-anchor</topology>
    </subcellularLocation>
    <subcellularLocation>
        <location evidence="2">Secreted</location>
    </subcellularLocation>
</comment>
<sequence length="169" mass="16480">MRFSLAILIATVASATASTLQARQLPACSGPCLIGPDVDTGSCSATDNACLCRNEAFITKSTACIVDACTGDDLDTALAAAQALCKSVGVTLSGSVPTKTDTDTASETQTGTDTTSAPTATSPPASSNTSTGTSTGTAPNSSQTGNSASTVTMNAFAGLAAFGLAALAL</sequence>
<feature type="region of interest" description="Disordered" evidence="14">
    <location>
        <begin position="96"/>
        <end position="147"/>
    </location>
</feature>
<evidence type="ECO:0000256" key="15">
    <source>
        <dbReference type="SAM" id="SignalP"/>
    </source>
</evidence>
<dbReference type="InParanoid" id="A0A369J5B2"/>
<keyword evidence="8 15" id="KW-0732">Signal</keyword>
<feature type="signal peptide" evidence="15">
    <location>
        <begin position="1"/>
        <end position="17"/>
    </location>
</feature>
<feature type="chain" id="PRO_5017050195" description="CFEM domain-containing protein" evidence="15">
    <location>
        <begin position="18"/>
        <end position="169"/>
    </location>
</feature>
<keyword evidence="10" id="KW-0472">Membrane</keyword>
<evidence type="ECO:0000256" key="5">
    <source>
        <dbReference type="ARBA" id="ARBA00022525"/>
    </source>
</evidence>
<gene>
    <name evidence="17" type="ORF">Hypma_001870</name>
</gene>
<keyword evidence="12" id="KW-0325">Glycoprotein</keyword>
<name>A0A369J5B2_HYPMA</name>
<accession>A0A369J5B2</accession>
<dbReference type="GO" id="GO:0046872">
    <property type="term" value="F:metal ion binding"/>
    <property type="evidence" value="ECO:0007669"/>
    <property type="project" value="UniProtKB-KW"/>
</dbReference>
<keyword evidence="7" id="KW-0479">Metal-binding</keyword>
<evidence type="ECO:0000256" key="8">
    <source>
        <dbReference type="ARBA" id="ARBA00022729"/>
    </source>
</evidence>
<evidence type="ECO:0000259" key="16">
    <source>
        <dbReference type="PROSITE" id="PS52012"/>
    </source>
</evidence>
<evidence type="ECO:0000256" key="3">
    <source>
        <dbReference type="ARBA" id="ARBA00010031"/>
    </source>
</evidence>
<organism evidence="17 18">
    <name type="scientific">Hypsizygus marmoreus</name>
    <name type="common">White beech mushroom</name>
    <name type="synonym">Agaricus marmoreus</name>
    <dbReference type="NCBI Taxonomy" id="39966"/>
    <lineage>
        <taxon>Eukaryota</taxon>
        <taxon>Fungi</taxon>
        <taxon>Dikarya</taxon>
        <taxon>Basidiomycota</taxon>
        <taxon>Agaricomycotina</taxon>
        <taxon>Agaricomycetes</taxon>
        <taxon>Agaricomycetidae</taxon>
        <taxon>Agaricales</taxon>
        <taxon>Tricholomatineae</taxon>
        <taxon>Lyophyllaceae</taxon>
        <taxon>Hypsizygus</taxon>
    </lineage>
</organism>
<keyword evidence="9" id="KW-0408">Iron</keyword>
<dbReference type="Proteomes" id="UP000076154">
    <property type="component" value="Unassembled WGS sequence"/>
</dbReference>
<evidence type="ECO:0000256" key="4">
    <source>
        <dbReference type="ARBA" id="ARBA00022475"/>
    </source>
</evidence>
<evidence type="ECO:0000256" key="12">
    <source>
        <dbReference type="ARBA" id="ARBA00023180"/>
    </source>
</evidence>
<keyword evidence="5" id="KW-0964">Secreted</keyword>
<evidence type="ECO:0000256" key="10">
    <source>
        <dbReference type="ARBA" id="ARBA00023136"/>
    </source>
</evidence>